<dbReference type="EMBL" id="GGEC01073269">
    <property type="protein sequence ID" value="MBX53753.1"/>
    <property type="molecule type" value="Transcribed_RNA"/>
</dbReference>
<protein>
    <submittedName>
        <fullName evidence="1">Uncharacterized protein</fullName>
    </submittedName>
</protein>
<sequence>MTVLGILSSHHQMACIRNLFPHSQWNYQGISLDKTSQLQSNTVHLFQLPRS</sequence>
<reference evidence="1" key="1">
    <citation type="submission" date="2018-02" db="EMBL/GenBank/DDBJ databases">
        <title>Rhizophora mucronata_Transcriptome.</title>
        <authorList>
            <person name="Meera S.P."/>
            <person name="Sreeshan A."/>
            <person name="Augustine A."/>
        </authorList>
    </citation>
    <scope>NUCLEOTIDE SEQUENCE</scope>
    <source>
        <tissue evidence="1">Leaf</tissue>
    </source>
</reference>
<accession>A0A2P2PG76</accession>
<name>A0A2P2PG76_RHIMU</name>
<evidence type="ECO:0000313" key="1">
    <source>
        <dbReference type="EMBL" id="MBX53753.1"/>
    </source>
</evidence>
<proteinExistence type="predicted"/>
<dbReference type="AlphaFoldDB" id="A0A2P2PG76"/>
<organism evidence="1">
    <name type="scientific">Rhizophora mucronata</name>
    <name type="common">Asiatic mangrove</name>
    <dbReference type="NCBI Taxonomy" id="61149"/>
    <lineage>
        <taxon>Eukaryota</taxon>
        <taxon>Viridiplantae</taxon>
        <taxon>Streptophyta</taxon>
        <taxon>Embryophyta</taxon>
        <taxon>Tracheophyta</taxon>
        <taxon>Spermatophyta</taxon>
        <taxon>Magnoliopsida</taxon>
        <taxon>eudicotyledons</taxon>
        <taxon>Gunneridae</taxon>
        <taxon>Pentapetalae</taxon>
        <taxon>rosids</taxon>
        <taxon>fabids</taxon>
        <taxon>Malpighiales</taxon>
        <taxon>Rhizophoraceae</taxon>
        <taxon>Rhizophora</taxon>
    </lineage>
</organism>